<reference evidence="1 2" key="1">
    <citation type="submission" date="2018-12" db="EMBL/GenBank/DDBJ databases">
        <authorList>
            <person name="Yang Y."/>
        </authorList>
    </citation>
    <scope>NUCLEOTIDE SEQUENCE [LARGE SCALE GENOMIC DNA]</scope>
    <source>
        <strain evidence="1 2">GSF71</strain>
    </source>
</reference>
<dbReference type="Proteomes" id="UP000280346">
    <property type="component" value="Unassembled WGS sequence"/>
</dbReference>
<evidence type="ECO:0000313" key="2">
    <source>
        <dbReference type="Proteomes" id="UP000280346"/>
    </source>
</evidence>
<proteinExistence type="predicted"/>
<evidence type="ECO:0000313" key="1">
    <source>
        <dbReference type="EMBL" id="RUQ66013.1"/>
    </source>
</evidence>
<dbReference type="RefSeq" id="WP_127002868.1">
    <property type="nucleotide sequence ID" value="NZ_JBNPXW010000011.1"/>
</dbReference>
<dbReference type="AlphaFoldDB" id="A0A433J2T9"/>
<name>A0A433J2T9_9PROT</name>
<gene>
    <name evidence="1" type="ORF">EJ913_24560</name>
</gene>
<sequence length="116" mass="12623">MKEPSSQAVGQVRSWAPAPNSWHLTCSVTPDDPKPADPYTGDWWSGWRAEVKRVGKGEWEWRVWRPLRHASGQAADWGTASSAKAAQLAASFRLIELMVEAGADVLPAIDVAIGQG</sequence>
<keyword evidence="2" id="KW-1185">Reference proteome</keyword>
<protein>
    <submittedName>
        <fullName evidence="1">Uncharacterized protein</fullName>
    </submittedName>
</protein>
<dbReference type="EMBL" id="RZIJ01000024">
    <property type="protein sequence ID" value="RUQ66013.1"/>
    <property type="molecule type" value="Genomic_DNA"/>
</dbReference>
<accession>A0A433J2T9</accession>
<comment type="caution">
    <text evidence="1">The sequence shown here is derived from an EMBL/GenBank/DDBJ whole genome shotgun (WGS) entry which is preliminary data.</text>
</comment>
<organism evidence="1 2">
    <name type="scientific">Azospirillum doebereinerae</name>
    <dbReference type="NCBI Taxonomy" id="92933"/>
    <lineage>
        <taxon>Bacteria</taxon>
        <taxon>Pseudomonadati</taxon>
        <taxon>Pseudomonadota</taxon>
        <taxon>Alphaproteobacteria</taxon>
        <taxon>Rhodospirillales</taxon>
        <taxon>Azospirillaceae</taxon>
        <taxon>Azospirillum</taxon>
    </lineage>
</organism>